<dbReference type="InterPro" id="IPR030456">
    <property type="entry name" value="TF_fork_head_CS_2"/>
</dbReference>
<evidence type="ECO:0000256" key="6">
    <source>
        <dbReference type="ARBA" id="ARBA00023242"/>
    </source>
</evidence>
<keyword evidence="5" id="KW-0804">Transcription</keyword>
<protein>
    <recommendedName>
        <fullName evidence="10">Fork-head domain-containing protein</fullName>
    </recommendedName>
</protein>
<dbReference type="CDD" id="cd20030">
    <property type="entry name" value="FH_FOXN1-like"/>
    <property type="match status" value="1"/>
</dbReference>
<feature type="domain" description="Fork-head" evidence="10">
    <location>
        <begin position="282"/>
        <end position="379"/>
    </location>
</feature>
<dbReference type="GO" id="GO:0005634">
    <property type="term" value="C:nucleus"/>
    <property type="evidence" value="ECO:0007669"/>
    <property type="project" value="UniProtKB-SubCell"/>
</dbReference>
<feature type="coiled-coil region" evidence="8">
    <location>
        <begin position="154"/>
        <end position="181"/>
    </location>
</feature>
<dbReference type="PANTHER" id="PTHR46721:SF3">
    <property type="entry name" value="FORKHEAD BOX N1"/>
    <property type="match status" value="1"/>
</dbReference>
<evidence type="ECO:0000313" key="12">
    <source>
        <dbReference type="Proteomes" id="UP000600918"/>
    </source>
</evidence>
<dbReference type="Proteomes" id="UP000600918">
    <property type="component" value="Unassembled WGS sequence"/>
</dbReference>
<organism evidence="11 12">
    <name type="scientific">Vespula pensylvanica</name>
    <name type="common">Western yellow jacket</name>
    <name type="synonym">Wasp</name>
    <dbReference type="NCBI Taxonomy" id="30213"/>
    <lineage>
        <taxon>Eukaryota</taxon>
        <taxon>Metazoa</taxon>
        <taxon>Ecdysozoa</taxon>
        <taxon>Arthropoda</taxon>
        <taxon>Hexapoda</taxon>
        <taxon>Insecta</taxon>
        <taxon>Pterygota</taxon>
        <taxon>Neoptera</taxon>
        <taxon>Endopterygota</taxon>
        <taxon>Hymenoptera</taxon>
        <taxon>Apocrita</taxon>
        <taxon>Aculeata</taxon>
        <taxon>Vespoidea</taxon>
        <taxon>Vespidae</taxon>
        <taxon>Vespinae</taxon>
        <taxon>Vespula</taxon>
    </lineage>
</organism>
<dbReference type="PANTHER" id="PTHR46721">
    <property type="entry name" value="FORKHEAD BOX PROTEIN N1"/>
    <property type="match status" value="1"/>
</dbReference>
<feature type="DNA-binding region" description="Fork-head" evidence="7">
    <location>
        <begin position="282"/>
        <end position="379"/>
    </location>
</feature>
<keyword evidence="8" id="KW-0175">Coiled coil</keyword>
<feature type="region of interest" description="Disordered" evidence="9">
    <location>
        <begin position="405"/>
        <end position="424"/>
    </location>
</feature>
<evidence type="ECO:0000256" key="3">
    <source>
        <dbReference type="ARBA" id="ARBA00023015"/>
    </source>
</evidence>
<dbReference type="InterPro" id="IPR049624">
    <property type="entry name" value="FOXN1_4"/>
</dbReference>
<comment type="subcellular location">
    <subcellularLocation>
        <location evidence="1 7">Nucleus</location>
    </subcellularLocation>
</comment>
<dbReference type="Gene3D" id="1.10.10.10">
    <property type="entry name" value="Winged helix-like DNA-binding domain superfamily/Winged helix DNA-binding domain"/>
    <property type="match status" value="1"/>
</dbReference>
<evidence type="ECO:0000256" key="7">
    <source>
        <dbReference type="PROSITE-ProRule" id="PRU00089"/>
    </source>
</evidence>
<dbReference type="AlphaFoldDB" id="A0A834KN45"/>
<keyword evidence="4 7" id="KW-0238">DNA-binding</keyword>
<dbReference type="SMART" id="SM00339">
    <property type="entry name" value="FH"/>
    <property type="match status" value="1"/>
</dbReference>
<accession>A0A834KN45</accession>
<dbReference type="PRINTS" id="PR00053">
    <property type="entry name" value="FORKHEAD"/>
</dbReference>
<dbReference type="PROSITE" id="PS50039">
    <property type="entry name" value="FORK_HEAD_3"/>
    <property type="match status" value="1"/>
</dbReference>
<evidence type="ECO:0000256" key="4">
    <source>
        <dbReference type="ARBA" id="ARBA00023125"/>
    </source>
</evidence>
<comment type="caution">
    <text evidence="11">The sequence shown here is derived from an EMBL/GenBank/DDBJ whole genome shotgun (WGS) entry which is preliminary data.</text>
</comment>
<dbReference type="Pfam" id="PF00250">
    <property type="entry name" value="Forkhead"/>
    <property type="match status" value="1"/>
</dbReference>
<evidence type="ECO:0000256" key="2">
    <source>
        <dbReference type="ARBA" id="ARBA00022473"/>
    </source>
</evidence>
<evidence type="ECO:0000256" key="8">
    <source>
        <dbReference type="SAM" id="Coils"/>
    </source>
</evidence>
<dbReference type="EMBL" id="JACSDY010000014">
    <property type="protein sequence ID" value="KAF7408942.1"/>
    <property type="molecule type" value="Genomic_DNA"/>
</dbReference>
<dbReference type="FunFam" id="1.10.10.10:FF:000122">
    <property type="entry name" value="Forkhead box protein N1"/>
    <property type="match status" value="1"/>
</dbReference>
<feature type="compositionally biased region" description="Acidic residues" evidence="9">
    <location>
        <begin position="409"/>
        <end position="424"/>
    </location>
</feature>
<evidence type="ECO:0000256" key="1">
    <source>
        <dbReference type="ARBA" id="ARBA00004123"/>
    </source>
</evidence>
<keyword evidence="3" id="KW-0805">Transcription regulation</keyword>
<gene>
    <name evidence="11" type="ORF">H0235_013794</name>
</gene>
<evidence type="ECO:0000256" key="5">
    <source>
        <dbReference type="ARBA" id="ARBA00023163"/>
    </source>
</evidence>
<reference evidence="11" key="1">
    <citation type="journal article" date="2020" name="G3 (Bethesda)">
        <title>High-Quality Assemblies for Three Invasive Social Wasps from the &lt;i&gt;Vespula&lt;/i&gt; Genus.</title>
        <authorList>
            <person name="Harrop T.W.R."/>
            <person name="Guhlin J."/>
            <person name="McLaughlin G.M."/>
            <person name="Permina E."/>
            <person name="Stockwell P."/>
            <person name="Gilligan J."/>
            <person name="Le Lec M.F."/>
            <person name="Gruber M.A.M."/>
            <person name="Quinn O."/>
            <person name="Lovegrove M."/>
            <person name="Duncan E.J."/>
            <person name="Remnant E.J."/>
            <person name="Van Eeckhoven J."/>
            <person name="Graham B."/>
            <person name="Knapp R.A."/>
            <person name="Langford K.W."/>
            <person name="Kronenberg Z."/>
            <person name="Press M.O."/>
            <person name="Eacker S.M."/>
            <person name="Wilson-Rankin E.E."/>
            <person name="Purcell J."/>
            <person name="Lester P.J."/>
            <person name="Dearden P.K."/>
        </authorList>
    </citation>
    <scope>NUCLEOTIDE SEQUENCE</scope>
    <source>
        <strain evidence="11">Volc-1</strain>
    </source>
</reference>
<dbReference type="PROSITE" id="PS00658">
    <property type="entry name" value="FORK_HEAD_2"/>
    <property type="match status" value="1"/>
</dbReference>
<dbReference type="InterPro" id="IPR036390">
    <property type="entry name" value="WH_DNA-bd_sf"/>
</dbReference>
<dbReference type="InterPro" id="IPR036388">
    <property type="entry name" value="WH-like_DNA-bd_sf"/>
</dbReference>
<dbReference type="GO" id="GO:0000976">
    <property type="term" value="F:transcription cis-regulatory region binding"/>
    <property type="evidence" value="ECO:0007669"/>
    <property type="project" value="TreeGrafter"/>
</dbReference>
<proteinExistence type="predicted"/>
<dbReference type="GO" id="GO:0000981">
    <property type="term" value="F:DNA-binding transcription factor activity, RNA polymerase II-specific"/>
    <property type="evidence" value="ECO:0007669"/>
    <property type="project" value="TreeGrafter"/>
</dbReference>
<name>A0A834KN45_VESPE</name>
<dbReference type="SUPFAM" id="SSF46785">
    <property type="entry name" value="Winged helix' DNA-binding domain"/>
    <property type="match status" value="1"/>
</dbReference>
<keyword evidence="12" id="KW-1185">Reference proteome</keyword>
<evidence type="ECO:0000256" key="9">
    <source>
        <dbReference type="SAM" id="MobiDB-lite"/>
    </source>
</evidence>
<keyword evidence="6 7" id="KW-0539">Nucleus</keyword>
<keyword evidence="2" id="KW-0217">Developmental protein</keyword>
<dbReference type="InterPro" id="IPR001766">
    <property type="entry name" value="Fork_head_dom"/>
</dbReference>
<evidence type="ECO:0000259" key="10">
    <source>
        <dbReference type="PROSITE" id="PS50039"/>
    </source>
</evidence>
<sequence length="535" mass="59623">MLDTESRHGTGLDQGPSRDPWLAMDYYLGTDSLSLQEMLDVDIKCEIEGVIGGHADLGFNFGDLSPLELDDNPVGCDNDLSGWFGSTSLLNGNSNSSNSNFNFDLSGGDAASIMVNPNSVMPHMAIHSPTPNSNRRHFSFSPKIDVKDEKIDVENEIDTEIEQYENDITETEEDTEDEQEVARTIPILKAKPSTTIPVNTAVKTISPQITKAHLSPKISTISGIRVQNFKVLQSQPSQQQPQHVRKQIYNNNVHVSTTSSPAISTINKEFDLSDYEDKLYPKPAYSYSCLIAMALKNSQTGSLPVSEIYNFMCEHFPYFKTAPNGWKNSVRHNLSLNKCFEKIEKPAGNGNQRKGCLWAINPAKIAKMDEEVQKWSRKDPLAIKKAMIYPDHLELLERGEMKYAGSGDMSEETESSGDETAEESAVYDESIHSHIAANSVTDSYDESSQDCDVDITEHLYDEIDIEDNKDALHMQLNITKQEAIEYELSPSTKKQKTLTGAIQGNYVYQPVTTSRRKAPLLLRAGTTAESFLKIE</sequence>
<evidence type="ECO:0000313" key="11">
    <source>
        <dbReference type="EMBL" id="KAF7408942.1"/>
    </source>
</evidence>